<dbReference type="InterPro" id="IPR050092">
    <property type="entry name" value="RNase_H"/>
</dbReference>
<comment type="caution">
    <text evidence="10">The sequence shown here is derived from an EMBL/GenBank/DDBJ whole genome shotgun (WGS) entry which is preliminary data.</text>
</comment>
<evidence type="ECO:0000256" key="2">
    <source>
        <dbReference type="ARBA" id="ARBA00005300"/>
    </source>
</evidence>
<evidence type="ECO:0000313" key="11">
    <source>
        <dbReference type="Proteomes" id="UP000494165"/>
    </source>
</evidence>
<dbReference type="PANTHER" id="PTHR10642">
    <property type="entry name" value="RIBONUCLEASE H1"/>
    <property type="match status" value="1"/>
</dbReference>
<keyword evidence="5" id="KW-0479">Metal-binding</keyword>
<evidence type="ECO:0000256" key="1">
    <source>
        <dbReference type="ARBA" id="ARBA00000077"/>
    </source>
</evidence>
<gene>
    <name evidence="10" type="ORF">CLODIP_2_CD03683</name>
</gene>
<dbReference type="Gene3D" id="3.40.970.10">
    <property type="entry name" value="Ribonuclease H1, N-terminal domain"/>
    <property type="match status" value="1"/>
</dbReference>
<dbReference type="SUPFAM" id="SSF53098">
    <property type="entry name" value="Ribonuclease H-like"/>
    <property type="match status" value="1"/>
</dbReference>
<name>A0A8S1CRS1_9INSE</name>
<dbReference type="EC" id="3.1.26.4" evidence="3"/>
<dbReference type="InterPro" id="IPR036397">
    <property type="entry name" value="RNaseH_sf"/>
</dbReference>
<evidence type="ECO:0000256" key="7">
    <source>
        <dbReference type="ARBA" id="ARBA00022801"/>
    </source>
</evidence>
<dbReference type="Gene3D" id="3.30.420.10">
    <property type="entry name" value="Ribonuclease H-like superfamily/Ribonuclease H"/>
    <property type="match status" value="1"/>
</dbReference>
<evidence type="ECO:0000256" key="8">
    <source>
        <dbReference type="SAM" id="MobiDB-lite"/>
    </source>
</evidence>
<accession>A0A8S1CRS1</accession>
<dbReference type="InterPro" id="IPR011320">
    <property type="entry name" value="RNase_H1_N"/>
</dbReference>
<keyword evidence="4" id="KW-0540">Nuclease</keyword>
<dbReference type="InterPro" id="IPR037056">
    <property type="entry name" value="RNase_H1_N_sf"/>
</dbReference>
<dbReference type="AlphaFoldDB" id="A0A8S1CRS1"/>
<dbReference type="Pfam" id="PF01693">
    <property type="entry name" value="Cauli_VI"/>
    <property type="match status" value="1"/>
</dbReference>
<feature type="region of interest" description="Disordered" evidence="8">
    <location>
        <begin position="1"/>
        <end position="45"/>
    </location>
</feature>
<evidence type="ECO:0000259" key="9">
    <source>
        <dbReference type="PROSITE" id="PS50879"/>
    </source>
</evidence>
<protein>
    <recommendedName>
        <fullName evidence="3">ribonuclease H</fullName>
        <ecNumber evidence="3">3.1.26.4</ecNumber>
    </recommendedName>
</protein>
<keyword evidence="11" id="KW-1185">Reference proteome</keyword>
<proteinExistence type="inferred from homology"/>
<comment type="catalytic activity">
    <reaction evidence="1">
        <text>Endonucleolytic cleavage to 5'-phosphomonoester.</text>
        <dbReference type="EC" id="3.1.26.4"/>
    </reaction>
</comment>
<feature type="domain" description="RNase H type-1" evidence="9">
    <location>
        <begin position="283"/>
        <end position="421"/>
    </location>
</feature>
<comment type="similarity">
    <text evidence="2">Belongs to the RNase H family.</text>
</comment>
<sequence length="423" mass="47376">MAKARQINPKKQKIPKVSKKAKKAKKLKTLSVSSCSQTPPNQVSNKKSKKFYAVGVGWKRGIFATHKECLKQTKGVSFSHHRLFSTLEDAEEYLDRYANVAIGTPNVNVSNSKFNQKMANNSAAEAKPVESRTTPSTKRTAAEECSAHNQQSKKPKLSKRDPSEKAEGLTKEELLKLNEEVERLRKKQCELKKEILKITQSVQDKVDSLKLMKEVITNMERLEAEVERELNSSIEAAKLQKPSRFQKETPSTLAKVMSQHYEGRDTEQSGSFEYDDKNFCKVYIRGVLLNSDPANKSGLGVFFGDGNKLNMSELLPLKAQTCANAQAMAAILACKVAKLSNIARININTTSSLLFKGVTQLQKKWEKNGWLNLSHQPVVLKEGLMCLNEAKKGLTVKWTHIIDRTDYGSNMALKLALQATMQE</sequence>
<feature type="compositionally biased region" description="Basic residues" evidence="8">
    <location>
        <begin position="8"/>
        <end position="28"/>
    </location>
</feature>
<dbReference type="GO" id="GO:0004523">
    <property type="term" value="F:RNA-DNA hybrid ribonuclease activity"/>
    <property type="evidence" value="ECO:0007669"/>
    <property type="project" value="UniProtKB-EC"/>
</dbReference>
<dbReference type="Pfam" id="PF00075">
    <property type="entry name" value="RNase_H"/>
    <property type="match status" value="1"/>
</dbReference>
<dbReference type="InterPro" id="IPR012337">
    <property type="entry name" value="RNaseH-like_sf"/>
</dbReference>
<feature type="compositionally biased region" description="Basic and acidic residues" evidence="8">
    <location>
        <begin position="158"/>
        <end position="168"/>
    </location>
</feature>
<feature type="compositionally biased region" description="Polar residues" evidence="8">
    <location>
        <begin position="35"/>
        <end position="45"/>
    </location>
</feature>
<feature type="region of interest" description="Disordered" evidence="8">
    <location>
        <begin position="119"/>
        <end position="168"/>
    </location>
</feature>
<dbReference type="InterPro" id="IPR009027">
    <property type="entry name" value="Ribosomal_bL9/RNase_H1_N"/>
</dbReference>
<dbReference type="InterPro" id="IPR002156">
    <property type="entry name" value="RNaseH_domain"/>
</dbReference>
<evidence type="ECO:0000256" key="3">
    <source>
        <dbReference type="ARBA" id="ARBA00012180"/>
    </source>
</evidence>
<evidence type="ECO:0000313" key="10">
    <source>
        <dbReference type="EMBL" id="CAB3373256.1"/>
    </source>
</evidence>
<evidence type="ECO:0000256" key="6">
    <source>
        <dbReference type="ARBA" id="ARBA00022759"/>
    </source>
</evidence>
<evidence type="ECO:0000256" key="4">
    <source>
        <dbReference type="ARBA" id="ARBA00022722"/>
    </source>
</evidence>
<dbReference type="EMBL" id="CADEPI010000083">
    <property type="protein sequence ID" value="CAB3373256.1"/>
    <property type="molecule type" value="Genomic_DNA"/>
</dbReference>
<reference evidence="10 11" key="1">
    <citation type="submission" date="2020-04" db="EMBL/GenBank/DDBJ databases">
        <authorList>
            <person name="Alioto T."/>
            <person name="Alioto T."/>
            <person name="Gomez Garrido J."/>
        </authorList>
    </citation>
    <scope>NUCLEOTIDE SEQUENCE [LARGE SCALE GENOMIC DNA]</scope>
</reference>
<dbReference type="SUPFAM" id="SSF55658">
    <property type="entry name" value="L9 N-domain-like"/>
    <property type="match status" value="1"/>
</dbReference>
<dbReference type="GO" id="GO:0046872">
    <property type="term" value="F:metal ion binding"/>
    <property type="evidence" value="ECO:0007669"/>
    <property type="project" value="UniProtKB-KW"/>
</dbReference>
<dbReference type="GO" id="GO:0003676">
    <property type="term" value="F:nucleic acid binding"/>
    <property type="evidence" value="ECO:0007669"/>
    <property type="project" value="InterPro"/>
</dbReference>
<dbReference type="OrthoDB" id="407198at2759"/>
<organism evidence="10 11">
    <name type="scientific">Cloeon dipterum</name>
    <dbReference type="NCBI Taxonomy" id="197152"/>
    <lineage>
        <taxon>Eukaryota</taxon>
        <taxon>Metazoa</taxon>
        <taxon>Ecdysozoa</taxon>
        <taxon>Arthropoda</taxon>
        <taxon>Hexapoda</taxon>
        <taxon>Insecta</taxon>
        <taxon>Pterygota</taxon>
        <taxon>Palaeoptera</taxon>
        <taxon>Ephemeroptera</taxon>
        <taxon>Pisciforma</taxon>
        <taxon>Baetidae</taxon>
        <taxon>Cloeon</taxon>
    </lineage>
</organism>
<keyword evidence="6" id="KW-0255">Endonuclease</keyword>
<dbReference type="GO" id="GO:0043137">
    <property type="term" value="P:DNA replication, removal of RNA primer"/>
    <property type="evidence" value="ECO:0007669"/>
    <property type="project" value="TreeGrafter"/>
</dbReference>
<dbReference type="Proteomes" id="UP000494165">
    <property type="component" value="Unassembled WGS sequence"/>
</dbReference>
<dbReference type="PANTHER" id="PTHR10642:SF26">
    <property type="entry name" value="RIBONUCLEASE H1"/>
    <property type="match status" value="1"/>
</dbReference>
<dbReference type="PROSITE" id="PS50879">
    <property type="entry name" value="RNASE_H_1"/>
    <property type="match status" value="1"/>
</dbReference>
<evidence type="ECO:0000256" key="5">
    <source>
        <dbReference type="ARBA" id="ARBA00022723"/>
    </source>
</evidence>
<keyword evidence="7" id="KW-0378">Hydrolase</keyword>